<keyword evidence="3 7" id="KW-0547">Nucleotide-binding</keyword>
<sequence>MTLEIVLATHNPGKVAEFQKMVAEHLTDVTVLSYDGPVPVEDGTTFDDNALLKARAAAAHTGRIALADDSGICVDIMNGAPGIFSARWAGHRADADANIRLLLEQLADVRRPHRDAHFHCTLALVVPADASGAAAAREVLAHGEWPGQIAYEPRGSYGHGYDPIFEPDGREITAAELQPAVKNAESHRARAFAALLPHLAELAGAVGDGR</sequence>
<comment type="caution">
    <text evidence="7">Lacks conserved residue(s) required for the propagation of feature annotation.</text>
</comment>
<dbReference type="RefSeq" id="WP_243558145.1">
    <property type="nucleotide sequence ID" value="NZ_CP094528.1"/>
</dbReference>
<evidence type="ECO:0000313" key="10">
    <source>
        <dbReference type="Proteomes" id="UP000832097"/>
    </source>
</evidence>
<name>A0ABY4C237_9MICO</name>
<evidence type="ECO:0000256" key="8">
    <source>
        <dbReference type="RuleBase" id="RU003781"/>
    </source>
</evidence>
<feature type="binding site" evidence="7">
    <location>
        <begin position="9"/>
        <end position="14"/>
    </location>
    <ligand>
        <name>substrate</name>
    </ligand>
</feature>
<protein>
    <recommendedName>
        <fullName evidence="7">dITP/XTP pyrophosphatase</fullName>
        <ecNumber evidence="7">3.6.1.66</ecNumber>
    </recommendedName>
    <alternativeName>
        <fullName evidence="7">Non-canonical purine NTP pyrophosphatase</fullName>
    </alternativeName>
    <alternativeName>
        <fullName evidence="7">Non-standard purine NTP pyrophosphatase</fullName>
    </alternativeName>
    <alternativeName>
        <fullName evidence="7">Nucleoside-triphosphate diphosphatase</fullName>
    </alternativeName>
    <alternativeName>
        <fullName evidence="7">Nucleoside-triphosphate pyrophosphatase</fullName>
        <shortName evidence="7">NTPase</shortName>
    </alternativeName>
</protein>
<gene>
    <name evidence="9" type="primary">rdgB</name>
    <name evidence="9" type="ORF">MTO99_07260</name>
</gene>
<dbReference type="PANTHER" id="PTHR11067">
    <property type="entry name" value="INOSINE TRIPHOSPHATE PYROPHOSPHATASE/HAM1 PROTEIN"/>
    <property type="match status" value="1"/>
</dbReference>
<comment type="subunit">
    <text evidence="7">Homodimer.</text>
</comment>
<evidence type="ECO:0000256" key="3">
    <source>
        <dbReference type="ARBA" id="ARBA00022741"/>
    </source>
</evidence>
<feature type="binding site" evidence="7">
    <location>
        <position position="70"/>
    </location>
    <ligand>
        <name>substrate</name>
    </ligand>
</feature>
<keyword evidence="2 7" id="KW-0479">Metal-binding</keyword>
<feature type="binding site" evidence="7">
    <location>
        <begin position="187"/>
        <end position="188"/>
    </location>
    <ligand>
        <name>substrate</name>
    </ligand>
</feature>
<evidence type="ECO:0000256" key="2">
    <source>
        <dbReference type="ARBA" id="ARBA00022723"/>
    </source>
</evidence>
<comment type="catalytic activity">
    <reaction evidence="7">
        <text>XTP + H2O = XMP + diphosphate + H(+)</text>
        <dbReference type="Rhea" id="RHEA:28610"/>
        <dbReference type="ChEBI" id="CHEBI:15377"/>
        <dbReference type="ChEBI" id="CHEBI:15378"/>
        <dbReference type="ChEBI" id="CHEBI:33019"/>
        <dbReference type="ChEBI" id="CHEBI:57464"/>
        <dbReference type="ChEBI" id="CHEBI:61314"/>
        <dbReference type="EC" id="3.6.1.66"/>
    </reaction>
</comment>
<dbReference type="EC" id="3.6.1.66" evidence="7"/>
<dbReference type="NCBIfam" id="TIGR00042">
    <property type="entry name" value="RdgB/HAM1 family non-canonical purine NTP pyrophosphatase"/>
    <property type="match status" value="1"/>
</dbReference>
<dbReference type="EMBL" id="CP094528">
    <property type="protein sequence ID" value="UOE45546.1"/>
    <property type="molecule type" value="Genomic_DNA"/>
</dbReference>
<keyword evidence="6 7" id="KW-0546">Nucleotide metabolism</keyword>
<evidence type="ECO:0000256" key="1">
    <source>
        <dbReference type="ARBA" id="ARBA00008023"/>
    </source>
</evidence>
<dbReference type="Proteomes" id="UP000832097">
    <property type="component" value="Chromosome"/>
</dbReference>
<evidence type="ECO:0000256" key="6">
    <source>
        <dbReference type="ARBA" id="ARBA00023080"/>
    </source>
</evidence>
<dbReference type="CDD" id="cd00515">
    <property type="entry name" value="HAM1"/>
    <property type="match status" value="1"/>
</dbReference>
<dbReference type="InterPro" id="IPR029001">
    <property type="entry name" value="ITPase-like_fam"/>
</dbReference>
<keyword evidence="5 7" id="KW-0460">Magnesium</keyword>
<feature type="active site" description="Proton acceptor" evidence="7">
    <location>
        <position position="69"/>
    </location>
</feature>
<evidence type="ECO:0000313" key="9">
    <source>
        <dbReference type="EMBL" id="UOE45546.1"/>
    </source>
</evidence>
<feature type="binding site" evidence="7">
    <location>
        <begin position="159"/>
        <end position="162"/>
    </location>
    <ligand>
        <name>substrate</name>
    </ligand>
</feature>
<feature type="binding site" evidence="7">
    <location>
        <position position="182"/>
    </location>
    <ligand>
        <name>substrate</name>
    </ligand>
</feature>
<accession>A0ABY4C237</accession>
<dbReference type="Gene3D" id="3.90.950.10">
    <property type="match status" value="1"/>
</dbReference>
<dbReference type="Pfam" id="PF01725">
    <property type="entry name" value="Ham1p_like"/>
    <property type="match status" value="1"/>
</dbReference>
<comment type="cofactor">
    <cofactor evidence="7">
        <name>Mg(2+)</name>
        <dbReference type="ChEBI" id="CHEBI:18420"/>
    </cofactor>
    <text evidence="7">Binds 1 Mg(2+) ion per subunit.</text>
</comment>
<organism evidence="9 10">
    <name type="scientific">Agromyces larvae</name>
    <dbReference type="NCBI Taxonomy" id="2929802"/>
    <lineage>
        <taxon>Bacteria</taxon>
        <taxon>Bacillati</taxon>
        <taxon>Actinomycetota</taxon>
        <taxon>Actinomycetes</taxon>
        <taxon>Micrococcales</taxon>
        <taxon>Microbacteriaceae</taxon>
        <taxon>Agromyces</taxon>
    </lineage>
</organism>
<comment type="catalytic activity">
    <reaction evidence="7">
        <text>dITP + H2O = dIMP + diphosphate + H(+)</text>
        <dbReference type="Rhea" id="RHEA:28342"/>
        <dbReference type="ChEBI" id="CHEBI:15377"/>
        <dbReference type="ChEBI" id="CHEBI:15378"/>
        <dbReference type="ChEBI" id="CHEBI:33019"/>
        <dbReference type="ChEBI" id="CHEBI:61194"/>
        <dbReference type="ChEBI" id="CHEBI:61382"/>
        <dbReference type="EC" id="3.6.1.66"/>
    </reaction>
</comment>
<proteinExistence type="inferred from homology"/>
<comment type="function">
    <text evidence="7">Pyrophosphatase that catalyzes the hydrolysis of nucleoside triphosphates to their monophosphate derivatives, with a high preference for the non-canonical purine nucleotides XTP (xanthosine triphosphate), dITP (deoxyinosine triphosphate) and ITP. Seems to function as a house-cleaning enzyme that removes non-canonical purine nucleotides from the nucleotide pool, thus preventing their incorporation into DNA/RNA and avoiding chromosomal lesions.</text>
</comment>
<evidence type="ECO:0000256" key="7">
    <source>
        <dbReference type="HAMAP-Rule" id="MF_01405"/>
    </source>
</evidence>
<dbReference type="HAMAP" id="MF_01405">
    <property type="entry name" value="Non_canon_purine_NTPase"/>
    <property type="match status" value="1"/>
</dbReference>
<keyword evidence="4 7" id="KW-0378">Hydrolase</keyword>
<reference evidence="9 10" key="1">
    <citation type="submission" date="2022-03" db="EMBL/GenBank/DDBJ databases">
        <title>Mucilaginibacter sp. isolated from the gut of Protaetia brevitarsis seulensis larvae.</title>
        <authorList>
            <person name="Won M."/>
            <person name="Kim S.-J."/>
            <person name="Kwon S.-W."/>
        </authorList>
    </citation>
    <scope>NUCLEOTIDE SEQUENCE [LARGE SCALE GENOMIC DNA]</scope>
    <source>
        <strain evidence="9 10">CFWR-12</strain>
    </source>
</reference>
<comment type="similarity">
    <text evidence="1 7 8">Belongs to the HAM1 NTPase family.</text>
</comment>
<dbReference type="InterPro" id="IPR020922">
    <property type="entry name" value="dITP/XTP_pyrophosphatase"/>
</dbReference>
<keyword evidence="10" id="KW-1185">Reference proteome</keyword>
<comment type="catalytic activity">
    <reaction evidence="7">
        <text>ITP + H2O = IMP + diphosphate + H(+)</text>
        <dbReference type="Rhea" id="RHEA:29399"/>
        <dbReference type="ChEBI" id="CHEBI:15377"/>
        <dbReference type="ChEBI" id="CHEBI:15378"/>
        <dbReference type="ChEBI" id="CHEBI:33019"/>
        <dbReference type="ChEBI" id="CHEBI:58053"/>
        <dbReference type="ChEBI" id="CHEBI:61402"/>
        <dbReference type="EC" id="3.6.1.66"/>
    </reaction>
</comment>
<evidence type="ECO:0000256" key="4">
    <source>
        <dbReference type="ARBA" id="ARBA00022801"/>
    </source>
</evidence>
<dbReference type="InterPro" id="IPR002637">
    <property type="entry name" value="RdgB/HAM1"/>
</dbReference>
<feature type="binding site" evidence="7">
    <location>
        <position position="69"/>
    </location>
    <ligand>
        <name>Mg(2+)</name>
        <dbReference type="ChEBI" id="CHEBI:18420"/>
    </ligand>
</feature>
<evidence type="ECO:0000256" key="5">
    <source>
        <dbReference type="ARBA" id="ARBA00022842"/>
    </source>
</evidence>
<dbReference type="PANTHER" id="PTHR11067:SF9">
    <property type="entry name" value="INOSINE TRIPHOSPHATE PYROPHOSPHATASE"/>
    <property type="match status" value="1"/>
</dbReference>
<dbReference type="SUPFAM" id="SSF52972">
    <property type="entry name" value="ITPase-like"/>
    <property type="match status" value="1"/>
</dbReference>